<protein>
    <recommendedName>
        <fullName evidence="2">UPF0251 protein LKD22_10770</fullName>
    </recommendedName>
</protein>
<evidence type="ECO:0000256" key="2">
    <source>
        <dbReference type="HAMAP-Rule" id="MF_00674"/>
    </source>
</evidence>
<dbReference type="AlphaFoldDB" id="A0AAW4W2Y9"/>
<dbReference type="GeneID" id="98660666"/>
<organism evidence="3 4">
    <name type="scientific">Agathobaculum butyriciproducens</name>
    <dbReference type="NCBI Taxonomy" id="1628085"/>
    <lineage>
        <taxon>Bacteria</taxon>
        <taxon>Bacillati</taxon>
        <taxon>Bacillota</taxon>
        <taxon>Clostridia</taxon>
        <taxon>Eubacteriales</taxon>
        <taxon>Butyricicoccaceae</taxon>
        <taxon>Agathobaculum</taxon>
    </lineage>
</organism>
<evidence type="ECO:0000313" key="3">
    <source>
        <dbReference type="EMBL" id="MCC2177601.1"/>
    </source>
</evidence>
<dbReference type="HAMAP" id="MF_00674">
    <property type="entry name" value="UPF0251"/>
    <property type="match status" value="1"/>
</dbReference>
<accession>A0AAW4W2Y9</accession>
<comment type="similarity">
    <text evidence="1 2">Belongs to the UPF0251 family.</text>
</comment>
<dbReference type="InterPro" id="IPR036388">
    <property type="entry name" value="WH-like_DNA-bd_sf"/>
</dbReference>
<evidence type="ECO:0000313" key="4">
    <source>
        <dbReference type="Proteomes" id="UP001298753"/>
    </source>
</evidence>
<reference evidence="3 4" key="1">
    <citation type="submission" date="2021-10" db="EMBL/GenBank/DDBJ databases">
        <title>Anaerobic single-cell dispensing facilitates the cultivation of human gut bacteria.</title>
        <authorList>
            <person name="Afrizal A."/>
        </authorList>
    </citation>
    <scope>NUCLEOTIDE SEQUENCE [LARGE SCALE GENOMIC DNA]</scope>
    <source>
        <strain evidence="3 4">CLA-AA-H270</strain>
    </source>
</reference>
<dbReference type="Pfam" id="PF02001">
    <property type="entry name" value="DUF134"/>
    <property type="match status" value="1"/>
</dbReference>
<proteinExistence type="inferred from homology"/>
<gene>
    <name evidence="3" type="ORF">LKD22_10770</name>
</gene>
<evidence type="ECO:0000256" key="1">
    <source>
        <dbReference type="ARBA" id="ARBA00009350"/>
    </source>
</evidence>
<dbReference type="PANTHER" id="PTHR37478">
    <property type="match status" value="1"/>
</dbReference>
<dbReference type="InterPro" id="IPR013324">
    <property type="entry name" value="RNA_pol_sigma_r3/r4-like"/>
</dbReference>
<dbReference type="RefSeq" id="WP_110435631.1">
    <property type="nucleotide sequence ID" value="NZ_DBEZDI010000160.1"/>
</dbReference>
<dbReference type="Proteomes" id="UP001298753">
    <property type="component" value="Unassembled WGS sequence"/>
</dbReference>
<dbReference type="Gene3D" id="1.10.10.10">
    <property type="entry name" value="Winged helix-like DNA-binding domain superfamily/Winged helix DNA-binding domain"/>
    <property type="match status" value="1"/>
</dbReference>
<keyword evidence="4" id="KW-1185">Reference proteome</keyword>
<dbReference type="SUPFAM" id="SSF88659">
    <property type="entry name" value="Sigma3 and sigma4 domains of RNA polymerase sigma factors"/>
    <property type="match status" value="1"/>
</dbReference>
<comment type="caution">
    <text evidence="3">The sequence shown here is derived from an EMBL/GenBank/DDBJ whole genome shotgun (WGS) entry which is preliminary data.</text>
</comment>
<dbReference type="InterPro" id="IPR002852">
    <property type="entry name" value="UPF0251"/>
</dbReference>
<name>A0AAW4W2Y9_9FIRM</name>
<sequence length="116" mass="13063">MPRPRKCRRICGLPTFSEFSPQESTTECVQMTLDEYEAIRLMDLENLQQEQAAAQMGVARTTVQLIYNNARRKLADCLVNGKRLVIEGGDVALCERHAQCPGRGHCCRSGCPKHQK</sequence>
<dbReference type="EMBL" id="JAJEPX010000041">
    <property type="protein sequence ID" value="MCC2177601.1"/>
    <property type="molecule type" value="Genomic_DNA"/>
</dbReference>
<dbReference type="PANTHER" id="PTHR37478:SF2">
    <property type="entry name" value="UPF0251 PROTEIN TK0562"/>
    <property type="match status" value="1"/>
</dbReference>